<evidence type="ECO:0000256" key="5">
    <source>
        <dbReference type="ARBA" id="ARBA00023274"/>
    </source>
</evidence>
<sequence>MKLILRADIDHLGRLGDLVTVKPGYGRNYLIPQGLAMLATKANIKAFEFERKRLQEKMDAIRFAAQELADKLAEAKVVIDVRVGEGGKLYGSVSSANIAEALEAMGIEVDKRKIVLDDAIRALGDYTLEVKLHPDVKAELSVSVVPHGHKADEPESEEPESEEPAVEPVSEEA</sequence>
<keyword evidence="8" id="KW-0175">Coiled coil</keyword>
<feature type="region of interest" description="Disordered" evidence="9">
    <location>
        <begin position="143"/>
        <end position="173"/>
    </location>
</feature>
<dbReference type="InterPro" id="IPR020594">
    <property type="entry name" value="Ribosomal_bL9_bac/chp"/>
</dbReference>
<protein>
    <recommendedName>
        <fullName evidence="6 7">Large ribosomal subunit protein bL9</fullName>
    </recommendedName>
</protein>
<dbReference type="RefSeq" id="WP_069857254.1">
    <property type="nucleotide sequence ID" value="NZ_BDFE01000007.1"/>
</dbReference>
<keyword evidence="3 7" id="KW-0694">RNA-binding</keyword>
<dbReference type="OrthoDB" id="9788336at2"/>
<dbReference type="GO" id="GO:0006412">
    <property type="term" value="P:translation"/>
    <property type="evidence" value="ECO:0007669"/>
    <property type="project" value="UniProtKB-UniRule"/>
</dbReference>
<evidence type="ECO:0000256" key="3">
    <source>
        <dbReference type="ARBA" id="ARBA00022884"/>
    </source>
</evidence>
<dbReference type="Gene3D" id="3.10.430.100">
    <property type="entry name" value="Ribosomal protein L9, C-terminal domain"/>
    <property type="match status" value="1"/>
</dbReference>
<dbReference type="PROSITE" id="PS00651">
    <property type="entry name" value="RIBOSOMAL_L9"/>
    <property type="match status" value="1"/>
</dbReference>
<comment type="similarity">
    <text evidence="1 7">Belongs to the bacterial ribosomal protein bL9 family.</text>
</comment>
<keyword evidence="4 7" id="KW-0689">Ribosomal protein</keyword>
<feature type="compositionally biased region" description="Acidic residues" evidence="9">
    <location>
        <begin position="154"/>
        <end position="173"/>
    </location>
</feature>
<dbReference type="InterPro" id="IPR036935">
    <property type="entry name" value="Ribosomal_bL9_N_sf"/>
</dbReference>
<evidence type="ECO:0000256" key="2">
    <source>
        <dbReference type="ARBA" id="ARBA00022730"/>
    </source>
</evidence>
<dbReference type="NCBIfam" id="TIGR00158">
    <property type="entry name" value="L9"/>
    <property type="match status" value="1"/>
</dbReference>
<evidence type="ECO:0000259" key="10">
    <source>
        <dbReference type="PROSITE" id="PS00651"/>
    </source>
</evidence>
<dbReference type="GO" id="GO:1990904">
    <property type="term" value="C:ribonucleoprotein complex"/>
    <property type="evidence" value="ECO:0007669"/>
    <property type="project" value="UniProtKB-KW"/>
</dbReference>
<gene>
    <name evidence="7" type="primary">rplI</name>
    <name evidence="11" type="ORF">DPF_0443</name>
</gene>
<dbReference type="GO" id="GO:0005840">
    <property type="term" value="C:ribosome"/>
    <property type="evidence" value="ECO:0007669"/>
    <property type="project" value="UniProtKB-KW"/>
</dbReference>
<dbReference type="PANTHER" id="PTHR21368">
    <property type="entry name" value="50S RIBOSOMAL PROTEIN L9"/>
    <property type="match status" value="1"/>
</dbReference>
<dbReference type="SUPFAM" id="SSF55658">
    <property type="entry name" value="L9 N-domain-like"/>
    <property type="match status" value="1"/>
</dbReference>
<name>A0A194AG40_9BACT</name>
<comment type="caution">
    <text evidence="11">The sequence shown here is derived from an EMBL/GenBank/DDBJ whole genome shotgun (WGS) entry which is preliminary data.</text>
</comment>
<evidence type="ECO:0000256" key="4">
    <source>
        <dbReference type="ARBA" id="ARBA00022980"/>
    </source>
</evidence>
<evidence type="ECO:0000313" key="12">
    <source>
        <dbReference type="Proteomes" id="UP000095200"/>
    </source>
</evidence>
<dbReference type="AlphaFoldDB" id="A0A194AG40"/>
<accession>A0A194AG40</accession>
<evidence type="ECO:0000256" key="7">
    <source>
        <dbReference type="HAMAP-Rule" id="MF_00503"/>
    </source>
</evidence>
<dbReference type="Pfam" id="PF01281">
    <property type="entry name" value="Ribosomal_L9_N"/>
    <property type="match status" value="1"/>
</dbReference>
<dbReference type="InterPro" id="IPR009027">
    <property type="entry name" value="Ribosomal_bL9/RNase_H1_N"/>
</dbReference>
<dbReference type="Gene3D" id="3.40.5.10">
    <property type="entry name" value="Ribosomal protein L9, N-terminal domain"/>
    <property type="match status" value="1"/>
</dbReference>
<keyword evidence="2 7" id="KW-0699">rRNA-binding</keyword>
<dbReference type="InterPro" id="IPR000244">
    <property type="entry name" value="Ribosomal_bL9"/>
</dbReference>
<keyword evidence="5 7" id="KW-0687">Ribonucleoprotein</keyword>
<reference evidence="12" key="1">
    <citation type="submission" date="2016-06" db="EMBL/GenBank/DDBJ databases">
        <title>Draft genome sequence of Desulfoplanes formicivorans strain Pf12B.</title>
        <authorList>
            <person name="Watanabe M."/>
            <person name="Kojima H."/>
            <person name="Fukui M."/>
        </authorList>
    </citation>
    <scope>NUCLEOTIDE SEQUENCE [LARGE SCALE GENOMIC DNA]</scope>
    <source>
        <strain evidence="12">Pf12B</strain>
    </source>
</reference>
<dbReference type="EMBL" id="BDFE01000007">
    <property type="protein sequence ID" value="GAU07744.1"/>
    <property type="molecule type" value="Genomic_DNA"/>
</dbReference>
<evidence type="ECO:0000256" key="8">
    <source>
        <dbReference type="SAM" id="Coils"/>
    </source>
</evidence>
<dbReference type="Proteomes" id="UP000095200">
    <property type="component" value="Unassembled WGS sequence"/>
</dbReference>
<dbReference type="GO" id="GO:0019843">
    <property type="term" value="F:rRNA binding"/>
    <property type="evidence" value="ECO:0007669"/>
    <property type="project" value="UniProtKB-UniRule"/>
</dbReference>
<evidence type="ECO:0000256" key="1">
    <source>
        <dbReference type="ARBA" id="ARBA00010605"/>
    </source>
</evidence>
<feature type="coiled-coil region" evidence="8">
    <location>
        <begin position="37"/>
        <end position="71"/>
    </location>
</feature>
<dbReference type="Pfam" id="PF03948">
    <property type="entry name" value="Ribosomal_L9_C"/>
    <property type="match status" value="1"/>
</dbReference>
<organism evidence="11 12">
    <name type="scientific">Desulfoplanes formicivorans</name>
    <dbReference type="NCBI Taxonomy" id="1592317"/>
    <lineage>
        <taxon>Bacteria</taxon>
        <taxon>Pseudomonadati</taxon>
        <taxon>Thermodesulfobacteriota</taxon>
        <taxon>Desulfovibrionia</taxon>
        <taxon>Desulfovibrionales</taxon>
        <taxon>Desulfoplanaceae</taxon>
        <taxon>Desulfoplanes</taxon>
    </lineage>
</organism>
<dbReference type="FunFam" id="3.40.5.10:FF:000003">
    <property type="entry name" value="50S ribosomal protein L9"/>
    <property type="match status" value="1"/>
</dbReference>
<evidence type="ECO:0000256" key="6">
    <source>
        <dbReference type="ARBA" id="ARBA00035292"/>
    </source>
</evidence>
<dbReference type="InterPro" id="IPR020070">
    <property type="entry name" value="Ribosomal_bL9_N"/>
</dbReference>
<dbReference type="GO" id="GO:0003735">
    <property type="term" value="F:structural constituent of ribosome"/>
    <property type="evidence" value="ECO:0007669"/>
    <property type="project" value="InterPro"/>
</dbReference>
<dbReference type="InterPro" id="IPR036791">
    <property type="entry name" value="Ribosomal_bL9_C_sf"/>
</dbReference>
<evidence type="ECO:0000256" key="9">
    <source>
        <dbReference type="SAM" id="MobiDB-lite"/>
    </source>
</evidence>
<feature type="domain" description="Ribosomal protein L9" evidence="10">
    <location>
        <begin position="13"/>
        <end position="40"/>
    </location>
</feature>
<dbReference type="SUPFAM" id="SSF55653">
    <property type="entry name" value="Ribosomal protein L9 C-domain"/>
    <property type="match status" value="1"/>
</dbReference>
<comment type="function">
    <text evidence="7">Binds to the 23S rRNA.</text>
</comment>
<keyword evidence="12" id="KW-1185">Reference proteome</keyword>
<proteinExistence type="inferred from homology"/>
<dbReference type="HAMAP" id="MF_00503">
    <property type="entry name" value="Ribosomal_bL9"/>
    <property type="match status" value="1"/>
</dbReference>
<dbReference type="InterPro" id="IPR020069">
    <property type="entry name" value="Ribosomal_bL9_C"/>
</dbReference>
<dbReference type="STRING" id="1592317.DPF_0443"/>
<evidence type="ECO:0000313" key="11">
    <source>
        <dbReference type="EMBL" id="GAU07744.1"/>
    </source>
</evidence>